<reference evidence="4 7" key="1">
    <citation type="submission" date="2017-04" db="EMBL/GenBank/DDBJ databases">
        <title>Kefir bacterial isolates.</title>
        <authorList>
            <person name="Kim Y."/>
            <person name="Blasche S."/>
            <person name="Patil K.R."/>
        </authorList>
    </citation>
    <scope>NUCLEOTIDE SEQUENCE [LARGE SCALE GENOMIC DNA]</scope>
    <source>
        <strain evidence="4 7">OG2-1</strain>
    </source>
</reference>
<dbReference type="EMBL" id="NCWU01000016">
    <property type="protein sequence ID" value="PAK84807.1"/>
    <property type="molecule type" value="Genomic_DNA"/>
</dbReference>
<keyword evidence="8" id="KW-1185">Reference proteome</keyword>
<dbReference type="RefSeq" id="WP_004005752.1">
    <property type="nucleotide sequence ID" value="NZ_CAJPNU010000018.1"/>
</dbReference>
<dbReference type="Proteomes" id="UP000219947">
    <property type="component" value="Unassembled WGS sequence"/>
</dbReference>
<dbReference type="EMBL" id="PDEV01000004">
    <property type="protein sequence ID" value="PEN15794.1"/>
    <property type="molecule type" value="Genomic_DNA"/>
</dbReference>
<dbReference type="OMA" id="RWINRAD"/>
<name>A0A2A8D4J7_9MICC</name>
<gene>
    <name evidence="4" type="ORF">B8W87_09785</name>
    <name evidence="5" type="ORF">CRM92_09335</name>
    <name evidence="3" type="ORF">HXO56_09950</name>
    <name evidence="6" type="ORF">NCTC10918_01789</name>
</gene>
<keyword evidence="2" id="KW-1133">Transmembrane helix</keyword>
<evidence type="ECO:0000313" key="3">
    <source>
        <dbReference type="EMBL" id="MBF1650389.1"/>
    </source>
</evidence>
<protein>
    <submittedName>
        <fullName evidence="5">Uncharacterized protein</fullName>
    </submittedName>
</protein>
<dbReference type="Proteomes" id="UP000270988">
    <property type="component" value="Chromosome"/>
</dbReference>
<feature type="transmembrane region" description="Helical" evidence="2">
    <location>
        <begin position="6"/>
        <end position="24"/>
    </location>
</feature>
<evidence type="ECO:0000256" key="1">
    <source>
        <dbReference type="SAM" id="MobiDB-lite"/>
    </source>
</evidence>
<keyword evidence="2" id="KW-0472">Membrane</keyword>
<evidence type="ECO:0000313" key="6">
    <source>
        <dbReference type="EMBL" id="VEJ30505.1"/>
    </source>
</evidence>
<dbReference type="STRING" id="762948.HMPREF0733_10705"/>
<reference evidence="3" key="4">
    <citation type="submission" date="2020-04" db="EMBL/GenBank/DDBJ databases">
        <title>Deep metagenomics examines the oral microbiome during advanced dental caries in children, revealing novel taxa and co-occurrences with host molecules.</title>
        <authorList>
            <person name="Baker J.L."/>
            <person name="Morton J.T."/>
            <person name="Dinis M."/>
            <person name="Alvarez R."/>
            <person name="Tran N.C."/>
            <person name="Knight R."/>
            <person name="Edlund A."/>
        </authorList>
    </citation>
    <scope>NUCLEOTIDE SEQUENCE</scope>
    <source>
        <strain evidence="3">JCVI_47_bin.4</strain>
    </source>
</reference>
<reference evidence="5" key="2">
    <citation type="submission" date="2017-10" db="EMBL/GenBank/DDBJ databases">
        <title>Kefir isolates.</title>
        <authorList>
            <person name="Kim Y."/>
            <person name="Blasche S."/>
        </authorList>
    </citation>
    <scope>NUCLEOTIDE SEQUENCE [LARGE SCALE GENOMIC DNA]</scope>
    <source>
        <strain evidence="5">OG2-2</strain>
    </source>
</reference>
<keyword evidence="2" id="KW-0812">Transmembrane</keyword>
<proteinExistence type="predicted"/>
<dbReference type="Proteomes" id="UP000769484">
    <property type="component" value="Unassembled WGS sequence"/>
</dbReference>
<accession>A0A2A8D4J7</accession>
<dbReference type="GeneID" id="29744354"/>
<reference evidence="6 9" key="3">
    <citation type="submission" date="2018-12" db="EMBL/GenBank/DDBJ databases">
        <authorList>
            <consortium name="Pathogen Informatics"/>
        </authorList>
    </citation>
    <scope>NUCLEOTIDE SEQUENCE [LARGE SCALE GENOMIC DNA]</scope>
    <source>
        <strain evidence="6 9">NCTC10918</strain>
    </source>
</reference>
<evidence type="ECO:0000313" key="8">
    <source>
        <dbReference type="Proteomes" id="UP000219947"/>
    </source>
</evidence>
<evidence type="ECO:0000256" key="2">
    <source>
        <dbReference type="SAM" id="Phobius"/>
    </source>
</evidence>
<dbReference type="EMBL" id="JABZXJ010000050">
    <property type="protein sequence ID" value="MBF1650389.1"/>
    <property type="molecule type" value="Genomic_DNA"/>
</dbReference>
<dbReference type="EMBL" id="LR134521">
    <property type="protein sequence ID" value="VEJ30505.1"/>
    <property type="molecule type" value="Genomic_DNA"/>
</dbReference>
<feature type="region of interest" description="Disordered" evidence="1">
    <location>
        <begin position="49"/>
        <end position="71"/>
    </location>
</feature>
<evidence type="ECO:0000313" key="4">
    <source>
        <dbReference type="EMBL" id="PAK84807.1"/>
    </source>
</evidence>
<evidence type="ECO:0000313" key="9">
    <source>
        <dbReference type="Proteomes" id="UP000270988"/>
    </source>
</evidence>
<organism evidence="5 8">
    <name type="scientific">Rothia dentocariosa</name>
    <dbReference type="NCBI Taxonomy" id="2047"/>
    <lineage>
        <taxon>Bacteria</taxon>
        <taxon>Bacillati</taxon>
        <taxon>Actinomycetota</taxon>
        <taxon>Actinomycetes</taxon>
        <taxon>Micrococcales</taxon>
        <taxon>Micrococcaceae</taxon>
        <taxon>Rothia</taxon>
    </lineage>
</organism>
<dbReference type="Proteomes" id="UP000216195">
    <property type="component" value="Unassembled WGS sequence"/>
</dbReference>
<evidence type="ECO:0000313" key="5">
    <source>
        <dbReference type="EMBL" id="PEN15794.1"/>
    </source>
</evidence>
<sequence length="71" mass="8151">MEILIALLPPIFAGIALYFILRWINRADRAERSAQRDVEKDAQQWYEKVKGSQGTVNPFGTDKTGNKTERQ</sequence>
<evidence type="ECO:0000313" key="7">
    <source>
        <dbReference type="Proteomes" id="UP000216195"/>
    </source>
</evidence>
<dbReference type="AlphaFoldDB" id="A0A2A8D4J7"/>